<proteinExistence type="predicted"/>
<evidence type="ECO:0000313" key="1">
    <source>
        <dbReference type="EMBL" id="SES64533.1"/>
    </source>
</evidence>
<dbReference type="AlphaFoldDB" id="A0A1H9Y6Z8"/>
<name>A0A1H9Y6Z8_9BACI</name>
<accession>A0A1H9Y6Z8</accession>
<dbReference type="STRING" id="930131.SAMN05216389_101227"/>
<keyword evidence="2" id="KW-1185">Reference proteome</keyword>
<protein>
    <submittedName>
        <fullName evidence="1">Uncharacterized protein</fullName>
    </submittedName>
</protein>
<evidence type="ECO:0000313" key="2">
    <source>
        <dbReference type="Proteomes" id="UP000198618"/>
    </source>
</evidence>
<sequence>MKPINFYIGAGLTRYFILVKYDVNFLEYYVTIKLEI</sequence>
<dbReference type="EMBL" id="FOHE01000001">
    <property type="protein sequence ID" value="SES64533.1"/>
    <property type="molecule type" value="Genomic_DNA"/>
</dbReference>
<dbReference type="Proteomes" id="UP000198618">
    <property type="component" value="Unassembled WGS sequence"/>
</dbReference>
<organism evidence="1 2">
    <name type="scientific">Oceanobacillus limi</name>
    <dbReference type="NCBI Taxonomy" id="930131"/>
    <lineage>
        <taxon>Bacteria</taxon>
        <taxon>Bacillati</taxon>
        <taxon>Bacillota</taxon>
        <taxon>Bacilli</taxon>
        <taxon>Bacillales</taxon>
        <taxon>Bacillaceae</taxon>
        <taxon>Oceanobacillus</taxon>
    </lineage>
</organism>
<gene>
    <name evidence="1" type="ORF">SAMN05216389_101227</name>
</gene>
<reference evidence="1 2" key="1">
    <citation type="submission" date="2016-10" db="EMBL/GenBank/DDBJ databases">
        <authorList>
            <person name="de Groot N.N."/>
        </authorList>
    </citation>
    <scope>NUCLEOTIDE SEQUENCE [LARGE SCALE GENOMIC DNA]</scope>
    <source>
        <strain evidence="1 2">IBRC-M 10780</strain>
    </source>
</reference>